<dbReference type="HOGENOM" id="CLU_706292_0_0_1"/>
<accession>A0A0C3BB76</accession>
<name>A0A0C3BB76_SERVB</name>
<gene>
    <name evidence="2" type="ORF">M408DRAFT_19022</name>
</gene>
<reference evidence="3" key="2">
    <citation type="submission" date="2015-01" db="EMBL/GenBank/DDBJ databases">
        <title>Evolutionary Origins and Diversification of the Mycorrhizal Mutualists.</title>
        <authorList>
            <consortium name="DOE Joint Genome Institute"/>
            <consortium name="Mycorrhizal Genomics Consortium"/>
            <person name="Kohler A."/>
            <person name="Kuo A."/>
            <person name="Nagy L.G."/>
            <person name="Floudas D."/>
            <person name="Copeland A."/>
            <person name="Barry K.W."/>
            <person name="Cichocki N."/>
            <person name="Veneault-Fourrey C."/>
            <person name="LaButti K."/>
            <person name="Lindquist E.A."/>
            <person name="Lipzen A."/>
            <person name="Lundell T."/>
            <person name="Morin E."/>
            <person name="Murat C."/>
            <person name="Riley R."/>
            <person name="Ohm R."/>
            <person name="Sun H."/>
            <person name="Tunlid A."/>
            <person name="Henrissat B."/>
            <person name="Grigoriev I.V."/>
            <person name="Hibbett D.S."/>
            <person name="Martin F."/>
        </authorList>
    </citation>
    <scope>NUCLEOTIDE SEQUENCE [LARGE SCALE GENOMIC DNA]</scope>
    <source>
        <strain evidence="3">MAFF 305830</strain>
    </source>
</reference>
<proteinExistence type="predicted"/>
<organism evidence="2 3">
    <name type="scientific">Serendipita vermifera MAFF 305830</name>
    <dbReference type="NCBI Taxonomy" id="933852"/>
    <lineage>
        <taxon>Eukaryota</taxon>
        <taxon>Fungi</taxon>
        <taxon>Dikarya</taxon>
        <taxon>Basidiomycota</taxon>
        <taxon>Agaricomycotina</taxon>
        <taxon>Agaricomycetes</taxon>
        <taxon>Sebacinales</taxon>
        <taxon>Serendipitaceae</taxon>
        <taxon>Serendipita</taxon>
    </lineage>
</organism>
<evidence type="ECO:0000313" key="2">
    <source>
        <dbReference type="EMBL" id="KIM34065.1"/>
    </source>
</evidence>
<evidence type="ECO:0000256" key="1">
    <source>
        <dbReference type="SAM" id="MobiDB-lite"/>
    </source>
</evidence>
<evidence type="ECO:0008006" key="4">
    <source>
        <dbReference type="Google" id="ProtNLM"/>
    </source>
</evidence>
<dbReference type="AlphaFoldDB" id="A0A0C3BB76"/>
<protein>
    <recommendedName>
        <fullName evidence="4">Extracellular mutant protein 11 C-terminal domain-containing protein</fullName>
    </recommendedName>
</protein>
<sequence length="391" mass="43215">MEANDAPLGTPGSLQLNFPGLNKALNGGVNRATEHRRQSGEAKPTSNMQFSSKFQANLAQNHDTGYDDAVSEVARNFSFGAARPGSHEVSKNQAQFRQSNARAPNNGALPIVQPGALRARRSQQFIPPSVKPHMTSAAPDAFQDSGSRNSRANGFVQPIQNEAVHVELQSRIFIQPAPQAPIAPIIRPQERSPIAPYTEPPSESNKSKVAETFYEQDQMATDYMHDADYWTNEEEARSYYDGSAEGNTAEAGNAGMYAEQSQRDRLPENPGLSQDAIAGQVPLAGFPTGIMAHFEDYMRTHQQEAHDAEFRWKNATFEEWKAGKSEMMGHVKRIVDMTKNHMKRKLDACQSIYDDLDAQRGGLQKRRKILGALESDASKTGSDLMRRLIGK</sequence>
<dbReference type="EMBL" id="KN824277">
    <property type="protein sequence ID" value="KIM34065.1"/>
    <property type="molecule type" value="Genomic_DNA"/>
</dbReference>
<keyword evidence="3" id="KW-1185">Reference proteome</keyword>
<evidence type="ECO:0000313" key="3">
    <source>
        <dbReference type="Proteomes" id="UP000054097"/>
    </source>
</evidence>
<feature type="region of interest" description="Disordered" evidence="1">
    <location>
        <begin position="128"/>
        <end position="148"/>
    </location>
</feature>
<reference evidence="2 3" key="1">
    <citation type="submission" date="2014-04" db="EMBL/GenBank/DDBJ databases">
        <authorList>
            <consortium name="DOE Joint Genome Institute"/>
            <person name="Kuo A."/>
            <person name="Zuccaro A."/>
            <person name="Kohler A."/>
            <person name="Nagy L.G."/>
            <person name="Floudas D."/>
            <person name="Copeland A."/>
            <person name="Barry K.W."/>
            <person name="Cichocki N."/>
            <person name="Veneault-Fourrey C."/>
            <person name="LaButti K."/>
            <person name="Lindquist E.A."/>
            <person name="Lipzen A."/>
            <person name="Lundell T."/>
            <person name="Morin E."/>
            <person name="Murat C."/>
            <person name="Sun H."/>
            <person name="Tunlid A."/>
            <person name="Henrissat B."/>
            <person name="Grigoriev I.V."/>
            <person name="Hibbett D.S."/>
            <person name="Martin F."/>
            <person name="Nordberg H.P."/>
            <person name="Cantor M.N."/>
            <person name="Hua S.X."/>
        </authorList>
    </citation>
    <scope>NUCLEOTIDE SEQUENCE [LARGE SCALE GENOMIC DNA]</scope>
    <source>
        <strain evidence="2 3">MAFF 305830</strain>
    </source>
</reference>
<dbReference type="Proteomes" id="UP000054097">
    <property type="component" value="Unassembled WGS sequence"/>
</dbReference>